<protein>
    <recommendedName>
        <fullName evidence="6">DNA2/NAM7 helicase-like C-terminal domain-containing protein</fullName>
    </recommendedName>
</protein>
<dbReference type="eggNOG" id="COG1112">
    <property type="taxonomic scope" value="Bacteria"/>
</dbReference>
<dbReference type="AlphaFoldDB" id="A0A081L7B4"/>
<evidence type="ECO:0000259" key="6">
    <source>
        <dbReference type="Pfam" id="PF13087"/>
    </source>
</evidence>
<dbReference type="SUPFAM" id="SSF52540">
    <property type="entry name" value="P-loop containing nucleoside triphosphate hydrolases"/>
    <property type="match status" value="1"/>
</dbReference>
<evidence type="ECO:0000256" key="1">
    <source>
        <dbReference type="ARBA" id="ARBA00022741"/>
    </source>
</evidence>
<dbReference type="eggNOG" id="COG0419">
    <property type="taxonomic scope" value="Bacteria"/>
</dbReference>
<keyword evidence="8" id="KW-1185">Reference proteome</keyword>
<dbReference type="InterPro" id="IPR041679">
    <property type="entry name" value="DNA2/NAM7-like_C"/>
</dbReference>
<evidence type="ECO:0000256" key="2">
    <source>
        <dbReference type="ARBA" id="ARBA00022801"/>
    </source>
</evidence>
<evidence type="ECO:0000256" key="3">
    <source>
        <dbReference type="ARBA" id="ARBA00022806"/>
    </source>
</evidence>
<evidence type="ECO:0000313" key="7">
    <source>
        <dbReference type="EMBL" id="KEP25140.1"/>
    </source>
</evidence>
<keyword evidence="4" id="KW-0067">ATP-binding</keyword>
<name>A0A081L7B4_9BACI</name>
<dbReference type="PANTHER" id="PTHR43788:SF8">
    <property type="entry name" value="DNA-BINDING PROTEIN SMUBP-2"/>
    <property type="match status" value="1"/>
</dbReference>
<keyword evidence="3" id="KW-0347">Helicase</keyword>
<dbReference type="InterPro" id="IPR027417">
    <property type="entry name" value="P-loop_NTPase"/>
</dbReference>
<evidence type="ECO:0000313" key="8">
    <source>
        <dbReference type="Proteomes" id="UP000028091"/>
    </source>
</evidence>
<accession>A0A081L7B4</accession>
<dbReference type="GO" id="GO:0043139">
    <property type="term" value="F:5'-3' DNA helicase activity"/>
    <property type="evidence" value="ECO:0007669"/>
    <property type="project" value="TreeGrafter"/>
</dbReference>
<keyword evidence="2" id="KW-0378">Hydrolase</keyword>
<dbReference type="Gene3D" id="3.40.50.300">
    <property type="entry name" value="P-loop containing nucleotide triphosphate hydrolases"/>
    <property type="match status" value="3"/>
</dbReference>
<evidence type="ECO:0000256" key="5">
    <source>
        <dbReference type="SAM" id="Coils"/>
    </source>
</evidence>
<dbReference type="Pfam" id="PF13087">
    <property type="entry name" value="AAA_12"/>
    <property type="match status" value="1"/>
</dbReference>
<dbReference type="EMBL" id="JOTP01000031">
    <property type="protein sequence ID" value="KEP25140.1"/>
    <property type="molecule type" value="Genomic_DNA"/>
</dbReference>
<evidence type="ECO:0000256" key="4">
    <source>
        <dbReference type="ARBA" id="ARBA00022840"/>
    </source>
</evidence>
<dbReference type="OrthoDB" id="9757917at2"/>
<dbReference type="InterPro" id="IPR050534">
    <property type="entry name" value="Coronavir_polyprotein_1ab"/>
</dbReference>
<feature type="coiled-coil region" evidence="5">
    <location>
        <begin position="562"/>
        <end position="589"/>
    </location>
</feature>
<dbReference type="PANTHER" id="PTHR43788">
    <property type="entry name" value="DNA2/NAM7 HELICASE FAMILY MEMBER"/>
    <property type="match status" value="1"/>
</dbReference>
<dbReference type="eggNOG" id="COG0507">
    <property type="taxonomic scope" value="Bacteria"/>
</dbReference>
<comment type="caution">
    <text evidence="7">The sequence shown here is derived from an EMBL/GenBank/DDBJ whole genome shotgun (WGS) entry which is preliminary data.</text>
</comment>
<dbReference type="Proteomes" id="UP000028091">
    <property type="component" value="Unassembled WGS sequence"/>
</dbReference>
<feature type="coiled-coil region" evidence="5">
    <location>
        <begin position="462"/>
        <end position="530"/>
    </location>
</feature>
<gene>
    <name evidence="7" type="ORF">BA70_11905</name>
</gene>
<organism evidence="7 8">
    <name type="scientific">Bacillus zhangzhouensis</name>
    <dbReference type="NCBI Taxonomy" id="1178540"/>
    <lineage>
        <taxon>Bacteria</taxon>
        <taxon>Bacillati</taxon>
        <taxon>Bacillota</taxon>
        <taxon>Bacilli</taxon>
        <taxon>Bacillales</taxon>
        <taxon>Bacillaceae</taxon>
        <taxon>Bacillus</taxon>
    </lineage>
</organism>
<keyword evidence="5" id="KW-0175">Coiled coil</keyword>
<proteinExistence type="predicted"/>
<sequence>MSKTNVEKVLRAWHLIEALSPSSVNGLGETLEKKHFHHDEKVHKTEQVLFSDQPWKVHKLKNNENKYIQFRYYIGCFEQYKLVQYLRELFHTYEEMVNRDHKMLFSMSFQVDHAGKYIKNSLFVPVLMYVIKLLKKRSKATYDELMTKYNDYLRLFEEQVDDLLINGVTEKSLEKVSKLYNRYFLQIDDRTIHYVEKEIIAIGKEGTFNNFNSFFLDDLGEIISKGENQTLRQFIKGADHHTDIDENRAYIEDVLQPKYLPNGRWPSPVEHRLSLMQQVAVNQIINNSQKINSVNGPPGTGKTTLLKDVFAHLIVERAEKMTRFKNPEEALKKMKKIVLDNYPYNIYELDESIKKYSMVVTSSNNGAVENISKDLPKKKEVIRQDDKGKFIEYDKAYASEAEELSMYPLTAKALLSDNEETWGLFSAALGKSTNFTQYYKNLVSDENSFIRQLEQDKEKVNLSEWKAAIEDFNNTLNSVEKKKAELQSMSENFVKYKDIDSELSSLHKEQDKVNQEIIQQLEKRESIEKQNQTELNINIFQRLFNKKRNKKEIEWHEINKMIYNLEKKRNMIKKKTDELKQRSEKLQKSIDDKCTHQGMRIPTDEYWDEDQYENRQTNTIWVTDELNFERGQLFLKAMKIHKLFLLFNHRAIKSSLRLLNFRYKLDLNQADHRMHLKNVWEIIHLITPVISTTFASFPKMYEGIGQDFISYLFIDEAGQATPQQAVGALWRSEKAIVVGDPLQIEPVVSIDRTILGDIKRYYEIDDEHIELGTSVQTLADRANSFGTYNKDLEWIGIPLWVHRRCLDPMFTISNKIAYDNKMVLPEKEQGQSKWIDINGKAINRQFVEEQAEWISEEIFKKWESSSELPNIYVISPFTAVKNGLKKNIRNYLKKKGLPKQEVEGWIKNSVGTVHTFQGKEAEIVYFVVGTDENSDGAANWSCSKPNLINVAVTRAKKEFYIVGDYQRISKKQYYQAIAEIVEKIEVKSYKN</sequence>
<keyword evidence="1" id="KW-0547">Nucleotide-binding</keyword>
<reference evidence="7 8" key="1">
    <citation type="submission" date="2012-09" db="EMBL/GenBank/DDBJ databases">
        <title>Genome Sequence of Bacillus sp. DW5-4.</title>
        <authorList>
            <person name="Lai Q."/>
            <person name="Liu Y."/>
            <person name="Shao Z."/>
        </authorList>
    </citation>
    <scope>NUCLEOTIDE SEQUENCE [LARGE SCALE GENOMIC DNA]</scope>
    <source>
        <strain evidence="7 8">DW5-4</strain>
    </source>
</reference>
<dbReference type="GO" id="GO:0005524">
    <property type="term" value="F:ATP binding"/>
    <property type="evidence" value="ECO:0007669"/>
    <property type="project" value="UniProtKB-KW"/>
</dbReference>
<feature type="domain" description="DNA2/NAM7 helicase-like C-terminal" evidence="6">
    <location>
        <begin position="839"/>
        <end position="965"/>
    </location>
</feature>
<dbReference type="GO" id="GO:0016787">
    <property type="term" value="F:hydrolase activity"/>
    <property type="evidence" value="ECO:0007669"/>
    <property type="project" value="UniProtKB-KW"/>
</dbReference>